<dbReference type="Proteomes" id="UP000815677">
    <property type="component" value="Unassembled WGS sequence"/>
</dbReference>
<keyword evidence="2" id="KW-1185">Reference proteome</keyword>
<accession>A0ABQ0M8I3</accession>
<dbReference type="EMBL" id="DF849860">
    <property type="protein sequence ID" value="GAT59379.1"/>
    <property type="molecule type" value="Genomic_DNA"/>
</dbReference>
<protein>
    <submittedName>
        <fullName evidence="1">Uncharacterized protein</fullName>
    </submittedName>
</protein>
<sequence length="194" mass="22136">MDCRDAARYKLNTLTNLRELDISGLRHPLDALDALTELIRKALEIPTLESIRIPHSYTANDAIERNINHVLFRSAFWSACRTTSVQIIEEHARYFVRKHQWCRKPRHHICEQSAPHELCSPGVYDPVPCKVDFGLKWNCADVGHTTCACIWDFDGTVLLRGFGASSTPPEFRLPIGADSYQCMFLDLDQPLQLV</sequence>
<proteinExistence type="predicted"/>
<reference evidence="1" key="1">
    <citation type="submission" date="2014-09" db="EMBL/GenBank/DDBJ databases">
        <title>Genome sequence of the luminous mushroom Mycena chlorophos for searching fungal bioluminescence genes.</title>
        <authorList>
            <person name="Tanaka Y."/>
            <person name="Kasuga D."/>
            <person name="Oba Y."/>
            <person name="Hase S."/>
            <person name="Sato K."/>
            <person name="Oba Y."/>
            <person name="Sakakibara Y."/>
        </authorList>
    </citation>
    <scope>NUCLEOTIDE SEQUENCE</scope>
</reference>
<name>A0ABQ0M8I3_MYCCL</name>
<evidence type="ECO:0000313" key="1">
    <source>
        <dbReference type="EMBL" id="GAT59379.1"/>
    </source>
</evidence>
<evidence type="ECO:0000313" key="2">
    <source>
        <dbReference type="Proteomes" id="UP000815677"/>
    </source>
</evidence>
<gene>
    <name evidence="1" type="ORF">MCHLO_15674</name>
</gene>
<organism evidence="1 2">
    <name type="scientific">Mycena chlorophos</name>
    <name type="common">Agaric fungus</name>
    <name type="synonym">Agaricus chlorophos</name>
    <dbReference type="NCBI Taxonomy" id="658473"/>
    <lineage>
        <taxon>Eukaryota</taxon>
        <taxon>Fungi</taxon>
        <taxon>Dikarya</taxon>
        <taxon>Basidiomycota</taxon>
        <taxon>Agaricomycotina</taxon>
        <taxon>Agaricomycetes</taxon>
        <taxon>Agaricomycetidae</taxon>
        <taxon>Agaricales</taxon>
        <taxon>Marasmiineae</taxon>
        <taxon>Mycenaceae</taxon>
        <taxon>Mycena</taxon>
    </lineage>
</organism>